<reference evidence="1 2" key="1">
    <citation type="journal article" date="2021" name="BMC Biol.">
        <title>Horizontally acquired antibacterial genes associated with adaptive radiation of ladybird beetles.</title>
        <authorList>
            <person name="Li H.S."/>
            <person name="Tang X.F."/>
            <person name="Huang Y.H."/>
            <person name="Xu Z.Y."/>
            <person name="Chen M.L."/>
            <person name="Du X.Y."/>
            <person name="Qiu B.Y."/>
            <person name="Chen P.T."/>
            <person name="Zhang W."/>
            <person name="Slipinski A."/>
            <person name="Escalona H.E."/>
            <person name="Waterhouse R.M."/>
            <person name="Zwick A."/>
            <person name="Pang H."/>
        </authorList>
    </citation>
    <scope>NUCLEOTIDE SEQUENCE [LARGE SCALE GENOMIC DNA]</scope>
    <source>
        <strain evidence="1">SYSU2018</strain>
    </source>
</reference>
<gene>
    <name evidence="1" type="ORF">HHI36_002901</name>
</gene>
<comment type="caution">
    <text evidence="1">The sequence shown here is derived from an EMBL/GenBank/DDBJ whole genome shotgun (WGS) entry which is preliminary data.</text>
</comment>
<evidence type="ECO:0000313" key="1">
    <source>
        <dbReference type="EMBL" id="KAL3288456.1"/>
    </source>
</evidence>
<dbReference type="AlphaFoldDB" id="A0ABD2PCS7"/>
<evidence type="ECO:0000313" key="2">
    <source>
        <dbReference type="Proteomes" id="UP001516400"/>
    </source>
</evidence>
<name>A0ABD2PCS7_9CUCU</name>
<organism evidence="1 2">
    <name type="scientific">Cryptolaemus montrouzieri</name>
    <dbReference type="NCBI Taxonomy" id="559131"/>
    <lineage>
        <taxon>Eukaryota</taxon>
        <taxon>Metazoa</taxon>
        <taxon>Ecdysozoa</taxon>
        <taxon>Arthropoda</taxon>
        <taxon>Hexapoda</taxon>
        <taxon>Insecta</taxon>
        <taxon>Pterygota</taxon>
        <taxon>Neoptera</taxon>
        <taxon>Endopterygota</taxon>
        <taxon>Coleoptera</taxon>
        <taxon>Polyphaga</taxon>
        <taxon>Cucujiformia</taxon>
        <taxon>Coccinelloidea</taxon>
        <taxon>Coccinellidae</taxon>
        <taxon>Scymninae</taxon>
        <taxon>Scymnini</taxon>
        <taxon>Cryptolaemus</taxon>
    </lineage>
</organism>
<keyword evidence="2" id="KW-1185">Reference proteome</keyword>
<protein>
    <recommendedName>
        <fullName evidence="3">Reverse transcriptase/retrotransposon-derived protein RNase H-like domain-containing protein</fullName>
    </recommendedName>
</protein>
<evidence type="ECO:0008006" key="3">
    <source>
        <dbReference type="Google" id="ProtNLM"/>
    </source>
</evidence>
<dbReference type="EMBL" id="JABFTP020000185">
    <property type="protein sequence ID" value="KAL3288456.1"/>
    <property type="molecule type" value="Genomic_DNA"/>
</dbReference>
<proteinExistence type="predicted"/>
<accession>A0ABD2PCS7</accession>
<dbReference type="Proteomes" id="UP001516400">
    <property type="component" value="Unassembled WGS sequence"/>
</dbReference>
<sequence length="289" mass="32692">MEYKKDQTIAKREIKKAKQSSFSEFCSNLLNKSPKDMWSDIKRFKTGINPSSIPRPSVSCGIQILQNLCPPFIPPFIPLDQTSQTDNSLIPFTPISFYELSHMINKKIEDSTPGRDGKCSKGILNKLDRVQFAAIRIALGCMRSTPTNILLSESGEYSLELRRSWLAYKLITKALRISDNIIIKNSFHSILADLIGNNIPPILKSFQHIINNNIDNTIAQDISLICFKPPLHAHFEPIRIRNLKPKKNDTNTPALFQEKISSLYPTYTRIFTDASKNYNTVGIGILVPI</sequence>